<evidence type="ECO:0000256" key="1">
    <source>
        <dbReference type="ARBA" id="ARBA00002841"/>
    </source>
</evidence>
<feature type="signal peptide" evidence="7">
    <location>
        <begin position="1"/>
        <end position="21"/>
    </location>
</feature>
<evidence type="ECO:0000256" key="4">
    <source>
        <dbReference type="ARBA" id="ARBA00022448"/>
    </source>
</evidence>
<dbReference type="PIRSF" id="PIRSF002756">
    <property type="entry name" value="PstS"/>
    <property type="match status" value="1"/>
</dbReference>
<comment type="subunit">
    <text evidence="3">The complex is composed of two ATP-binding proteins (PstB), two transmembrane proteins (PstC and PstA) and a solute-binding protein (PstS).</text>
</comment>
<gene>
    <name evidence="9" type="primary">pstS</name>
    <name evidence="9" type="ORF">CQA54_03880</name>
</gene>
<dbReference type="InterPro" id="IPR024370">
    <property type="entry name" value="PBP_domain"/>
</dbReference>
<evidence type="ECO:0000256" key="2">
    <source>
        <dbReference type="ARBA" id="ARBA00008725"/>
    </source>
</evidence>
<dbReference type="Gene3D" id="3.40.190.10">
    <property type="entry name" value="Periplasmic binding protein-like II"/>
    <property type="match status" value="2"/>
</dbReference>
<dbReference type="PANTHER" id="PTHR42996">
    <property type="entry name" value="PHOSPHATE-BINDING PROTEIN PSTS"/>
    <property type="match status" value="1"/>
</dbReference>
<keyword evidence="7" id="KW-0732">Signal</keyword>
<dbReference type="RefSeq" id="WP_095627841.1">
    <property type="nucleotide sequence ID" value="NZ_NXLT01000002.1"/>
</dbReference>
<evidence type="ECO:0000256" key="7">
    <source>
        <dbReference type="SAM" id="SignalP"/>
    </source>
</evidence>
<dbReference type="InterPro" id="IPR050962">
    <property type="entry name" value="Phosphate-bind_PstS"/>
</dbReference>
<reference evidence="9 10" key="1">
    <citation type="submission" date="2018-04" db="EMBL/GenBank/DDBJ databases">
        <title>Novel Campyloabacter and Helicobacter Species and Strains.</title>
        <authorList>
            <person name="Mannion A.J."/>
            <person name="Shen Z."/>
            <person name="Fox J.G."/>
        </authorList>
    </citation>
    <scope>NUCLEOTIDE SEQUENCE [LARGE SCALE GENOMIC DNA]</scope>
    <source>
        <strain evidence="9 10">MIT 12-6600</strain>
    </source>
</reference>
<dbReference type="OrthoDB" id="9801510at2"/>
<dbReference type="CDD" id="cd13565">
    <property type="entry name" value="PBP2_PstS"/>
    <property type="match status" value="1"/>
</dbReference>
<evidence type="ECO:0000256" key="3">
    <source>
        <dbReference type="ARBA" id="ARBA00011529"/>
    </source>
</evidence>
<keyword evidence="10" id="KW-1185">Reference proteome</keyword>
<dbReference type="Proteomes" id="UP000256514">
    <property type="component" value="Unassembled WGS sequence"/>
</dbReference>
<dbReference type="AlphaFoldDB" id="A0A3D8IRZ5"/>
<dbReference type="SUPFAM" id="SSF53850">
    <property type="entry name" value="Periplasmic binding protein-like II"/>
    <property type="match status" value="1"/>
</dbReference>
<dbReference type="InterPro" id="IPR005673">
    <property type="entry name" value="ABC_phos-bd_PstS"/>
</dbReference>
<evidence type="ECO:0000256" key="6">
    <source>
        <dbReference type="PIRNR" id="PIRNR002756"/>
    </source>
</evidence>
<evidence type="ECO:0000313" key="10">
    <source>
        <dbReference type="Proteomes" id="UP000256514"/>
    </source>
</evidence>
<dbReference type="Pfam" id="PF12849">
    <property type="entry name" value="PBP_like_2"/>
    <property type="match status" value="1"/>
</dbReference>
<name>A0A3D8IRZ5_9HELI</name>
<evidence type="ECO:0000259" key="8">
    <source>
        <dbReference type="Pfam" id="PF12849"/>
    </source>
</evidence>
<organism evidence="9 10">
    <name type="scientific">Helicobacter equorum</name>
    <dbReference type="NCBI Taxonomy" id="361872"/>
    <lineage>
        <taxon>Bacteria</taxon>
        <taxon>Pseudomonadati</taxon>
        <taxon>Campylobacterota</taxon>
        <taxon>Epsilonproteobacteria</taxon>
        <taxon>Campylobacterales</taxon>
        <taxon>Helicobacteraceae</taxon>
        <taxon>Helicobacter</taxon>
    </lineage>
</organism>
<keyword evidence="4 6" id="KW-0813">Transport</keyword>
<dbReference type="GO" id="GO:0035435">
    <property type="term" value="P:phosphate ion transmembrane transport"/>
    <property type="evidence" value="ECO:0007669"/>
    <property type="project" value="InterPro"/>
</dbReference>
<evidence type="ECO:0000313" key="9">
    <source>
        <dbReference type="EMBL" id="RDU68057.1"/>
    </source>
</evidence>
<sequence length="331" mass="36040">MLKKCLVYVLYLSIAFSAANAAKLTGVGATFPMPVYKELSKIYFEQTKNQVSYSGGGSGKGIASISAKNGDFGGSDEPLKPEVLAEKNLIQFPAVIGAVVLGYNLPNIKDLQLDGNVLADIYSGKITRWNDAKIAQLNPNLKLPNNEIIVIVRSDASGTTFNFTNYLANNEQWRSKYGVAKSINWDAKVVPVASNPLVATMIQKTAFSIGYLEYSYAQKMGLAKLKNSNEEFVSPDPVSFSAASKNANFSSENDFYKILTNASGKGSYPLVGASFILLHKDGKNNKEVADFFNWAMSDKKALDATRALGYEPIDSQTSAKIKAYLEQKLSK</sequence>
<dbReference type="EMBL" id="NXLT01000002">
    <property type="protein sequence ID" value="RDU68057.1"/>
    <property type="molecule type" value="Genomic_DNA"/>
</dbReference>
<dbReference type="PANTHER" id="PTHR42996:SF1">
    <property type="entry name" value="PHOSPHATE-BINDING PROTEIN PSTS"/>
    <property type="match status" value="1"/>
</dbReference>
<accession>A0A3D8IRZ5</accession>
<keyword evidence="5 6" id="KW-0592">Phosphate transport</keyword>
<feature type="domain" description="PBP" evidence="8">
    <location>
        <begin position="17"/>
        <end position="299"/>
    </location>
</feature>
<protein>
    <recommendedName>
        <fullName evidence="6">Phosphate-binding protein</fullName>
    </recommendedName>
</protein>
<dbReference type="GO" id="GO:0042301">
    <property type="term" value="F:phosphate ion binding"/>
    <property type="evidence" value="ECO:0007669"/>
    <property type="project" value="InterPro"/>
</dbReference>
<feature type="chain" id="PRO_5017621448" description="Phosphate-binding protein" evidence="7">
    <location>
        <begin position="22"/>
        <end position="331"/>
    </location>
</feature>
<proteinExistence type="inferred from homology"/>
<comment type="caution">
    <text evidence="9">The sequence shown here is derived from an EMBL/GenBank/DDBJ whole genome shotgun (WGS) entry which is preliminary data.</text>
</comment>
<dbReference type="NCBIfam" id="TIGR00975">
    <property type="entry name" value="3a0107s03"/>
    <property type="match status" value="1"/>
</dbReference>
<comment type="function">
    <text evidence="1">Part of the ABC transporter complex PstSACB involved in phosphate import.</text>
</comment>
<comment type="similarity">
    <text evidence="2 6">Belongs to the PstS family.</text>
</comment>
<dbReference type="GO" id="GO:0043190">
    <property type="term" value="C:ATP-binding cassette (ABC) transporter complex"/>
    <property type="evidence" value="ECO:0007669"/>
    <property type="project" value="InterPro"/>
</dbReference>
<evidence type="ECO:0000256" key="5">
    <source>
        <dbReference type="ARBA" id="ARBA00022592"/>
    </source>
</evidence>